<dbReference type="Pfam" id="PF16186">
    <property type="entry name" value="Arm_3"/>
    <property type="match status" value="1"/>
</dbReference>
<comment type="similarity">
    <text evidence="1 5">Belongs to the importin alpha family.</text>
</comment>
<dbReference type="Pfam" id="PF01749">
    <property type="entry name" value="IBB"/>
    <property type="match status" value="1"/>
</dbReference>
<evidence type="ECO:0000256" key="5">
    <source>
        <dbReference type="PIRNR" id="PIRNR005673"/>
    </source>
</evidence>
<dbReference type="InterPro" id="IPR011989">
    <property type="entry name" value="ARM-like"/>
</dbReference>
<dbReference type="AlphaFoldDB" id="A0A9Q0LED1"/>
<dbReference type="InterPro" id="IPR002652">
    <property type="entry name" value="Importin-a_IBB"/>
</dbReference>
<keyword evidence="9" id="KW-1185">Reference proteome</keyword>
<organism evidence="8 9">
    <name type="scientific">Anaeramoeba ignava</name>
    <name type="common">Anaerobic marine amoeba</name>
    <dbReference type="NCBI Taxonomy" id="1746090"/>
    <lineage>
        <taxon>Eukaryota</taxon>
        <taxon>Metamonada</taxon>
        <taxon>Anaeramoebidae</taxon>
        <taxon>Anaeramoeba</taxon>
    </lineage>
</organism>
<evidence type="ECO:0000256" key="3">
    <source>
        <dbReference type="ARBA" id="ARBA00022737"/>
    </source>
</evidence>
<reference evidence="8" key="1">
    <citation type="submission" date="2022-10" db="EMBL/GenBank/DDBJ databases">
        <title>Novel sulphate-reducing endosymbionts in the free-living metamonad Anaeramoeba.</title>
        <authorList>
            <person name="Jerlstrom-Hultqvist J."/>
            <person name="Cepicka I."/>
            <person name="Gallot-Lavallee L."/>
            <person name="Salas-Leiva D."/>
            <person name="Curtis B.A."/>
            <person name="Zahonova K."/>
            <person name="Pipaliya S."/>
            <person name="Dacks J."/>
            <person name="Roger A.J."/>
        </authorList>
    </citation>
    <scope>NUCLEOTIDE SEQUENCE</scope>
    <source>
        <strain evidence="8">BMAN</strain>
    </source>
</reference>
<dbReference type="PANTHER" id="PTHR23316">
    <property type="entry name" value="IMPORTIN ALPHA"/>
    <property type="match status" value="1"/>
</dbReference>
<dbReference type="SMART" id="SM00185">
    <property type="entry name" value="ARM"/>
    <property type="match status" value="7"/>
</dbReference>
<dbReference type="InterPro" id="IPR032413">
    <property type="entry name" value="Arm_3"/>
</dbReference>
<dbReference type="SUPFAM" id="SSF48371">
    <property type="entry name" value="ARM repeat"/>
    <property type="match status" value="1"/>
</dbReference>
<dbReference type="GO" id="GO:0005737">
    <property type="term" value="C:cytoplasm"/>
    <property type="evidence" value="ECO:0007669"/>
    <property type="project" value="InterPro"/>
</dbReference>
<dbReference type="Gene3D" id="1.20.5.690">
    <property type="entry name" value="Importin-alpha, importin-beta-binding domain"/>
    <property type="match status" value="1"/>
</dbReference>
<evidence type="ECO:0000313" key="8">
    <source>
        <dbReference type="EMBL" id="KAJ5070900.1"/>
    </source>
</evidence>
<dbReference type="EMBL" id="JAPDFW010000092">
    <property type="protein sequence ID" value="KAJ5070900.1"/>
    <property type="molecule type" value="Genomic_DNA"/>
</dbReference>
<dbReference type="GO" id="GO:0006606">
    <property type="term" value="P:protein import into nucleus"/>
    <property type="evidence" value="ECO:0007669"/>
    <property type="project" value="InterPro"/>
</dbReference>
<feature type="domain" description="IBB" evidence="7">
    <location>
        <begin position="1"/>
        <end position="56"/>
    </location>
</feature>
<keyword evidence="4 5" id="KW-0653">Protein transport</keyword>
<sequence>MSYRKRIERRKSNFKSKIDLNEARGKRHQQVVQLSKTKKEEFMMKKRNIFEKDSNSDSEDQSDDAIIQDLQNYVNLVKSESVHDINSGLYYIRKLVSAEVDPPIQEANDSQIQFESAWILTNIASGTKEQTHQVVESGAIPHFVNLLLSEDTDVQEQSVWAIGNIAGDHVNYRDMLIKLDVVPKILALIPHIQTLDMLRNILWAISNLCRGRPKADFSKTMFFLPLLSQFLTHPDTQILIHATTAISYLTNGPDDDINVCVKANIVTSLVKLLSTQHFKILTPTLRAIGNIVSGTDEHTNSVLDCNPLPTLFQLLSNPHNFIRKEVCWIISNITAGTEDQIMKVLLVDHLFVKLLEIIQNDAFEIKKEAIWAVSNSITGGTNDQIRWMVQQNCIKPICDMLNIDDPKIVGVCLDALQTILEFGDREQTNAYANYLEEIGAPTIFASLTQSQNDGIYEKASEMLYLYFSNDESETNFEDQENIQESNESKQNNFQL</sequence>
<dbReference type="Pfam" id="PF00514">
    <property type="entry name" value="Arm"/>
    <property type="match status" value="4"/>
</dbReference>
<evidence type="ECO:0000256" key="1">
    <source>
        <dbReference type="ARBA" id="ARBA00010394"/>
    </source>
</evidence>
<dbReference type="InterPro" id="IPR036975">
    <property type="entry name" value="Importin-a_IBB_sf"/>
</dbReference>
<evidence type="ECO:0000256" key="2">
    <source>
        <dbReference type="ARBA" id="ARBA00022448"/>
    </source>
</evidence>
<dbReference type="InterPro" id="IPR000225">
    <property type="entry name" value="Armadillo"/>
</dbReference>
<comment type="caution">
    <text evidence="8">The sequence shown here is derived from an EMBL/GenBank/DDBJ whole genome shotgun (WGS) entry which is preliminary data.</text>
</comment>
<protein>
    <recommendedName>
        <fullName evidence="5">Importin subunit alpha</fullName>
    </recommendedName>
</protein>
<keyword evidence="2 5" id="KW-0813">Transport</keyword>
<evidence type="ECO:0000256" key="4">
    <source>
        <dbReference type="ARBA" id="ARBA00022927"/>
    </source>
</evidence>
<evidence type="ECO:0000259" key="7">
    <source>
        <dbReference type="PROSITE" id="PS51214"/>
    </source>
</evidence>
<dbReference type="OMA" id="NWKNDTI"/>
<dbReference type="InterPro" id="IPR024931">
    <property type="entry name" value="Importin_alpha"/>
</dbReference>
<feature type="repeat" description="ARM" evidence="6">
    <location>
        <begin position="138"/>
        <end position="166"/>
    </location>
</feature>
<dbReference type="PROSITE" id="PS51214">
    <property type="entry name" value="IBB"/>
    <property type="match status" value="1"/>
</dbReference>
<keyword evidence="3" id="KW-0677">Repeat</keyword>
<evidence type="ECO:0000256" key="6">
    <source>
        <dbReference type="PROSITE-ProRule" id="PRU00259"/>
    </source>
</evidence>
<dbReference type="PROSITE" id="PS50176">
    <property type="entry name" value="ARM_REPEAT"/>
    <property type="match status" value="1"/>
</dbReference>
<dbReference type="InterPro" id="IPR016024">
    <property type="entry name" value="ARM-type_fold"/>
</dbReference>
<dbReference type="PIRSF" id="PIRSF005673">
    <property type="entry name" value="Importin_alpha"/>
    <property type="match status" value="1"/>
</dbReference>
<gene>
    <name evidence="8" type="ORF">M0811_01881</name>
</gene>
<dbReference type="Gene3D" id="1.25.10.10">
    <property type="entry name" value="Leucine-rich Repeat Variant"/>
    <property type="match status" value="1"/>
</dbReference>
<proteinExistence type="inferred from homology"/>
<evidence type="ECO:0000313" key="9">
    <source>
        <dbReference type="Proteomes" id="UP001149090"/>
    </source>
</evidence>
<dbReference type="OrthoDB" id="29145at2759"/>
<accession>A0A9Q0LED1</accession>
<name>A0A9Q0LED1_ANAIG</name>
<dbReference type="GO" id="GO:0061608">
    <property type="term" value="F:nuclear import signal receptor activity"/>
    <property type="evidence" value="ECO:0007669"/>
    <property type="project" value="InterPro"/>
</dbReference>
<dbReference type="Proteomes" id="UP001149090">
    <property type="component" value="Unassembled WGS sequence"/>
</dbReference>